<dbReference type="SUPFAM" id="SSF51206">
    <property type="entry name" value="cAMP-binding domain-like"/>
    <property type="match status" value="1"/>
</dbReference>
<feature type="region of interest" description="Disordered" evidence="3">
    <location>
        <begin position="71"/>
        <end position="92"/>
    </location>
</feature>
<dbReference type="SUPFAM" id="SSF81324">
    <property type="entry name" value="Voltage-gated potassium channels"/>
    <property type="match status" value="1"/>
</dbReference>
<feature type="transmembrane region" description="Helical" evidence="4">
    <location>
        <begin position="386"/>
        <end position="405"/>
    </location>
</feature>
<dbReference type="AlphaFoldDB" id="A0A1Y1I6X4"/>
<organism evidence="6 7">
    <name type="scientific">Klebsormidium nitens</name>
    <name type="common">Green alga</name>
    <name type="synonym">Ulothrix nitens</name>
    <dbReference type="NCBI Taxonomy" id="105231"/>
    <lineage>
        <taxon>Eukaryota</taxon>
        <taxon>Viridiplantae</taxon>
        <taxon>Streptophyta</taxon>
        <taxon>Klebsormidiophyceae</taxon>
        <taxon>Klebsormidiales</taxon>
        <taxon>Klebsormidiaceae</taxon>
        <taxon>Klebsormidium</taxon>
    </lineage>
</organism>
<gene>
    <name evidence="6" type="ORF">KFL_002800030</name>
</gene>
<feature type="transmembrane region" description="Helical" evidence="4">
    <location>
        <begin position="270"/>
        <end position="303"/>
    </location>
</feature>
<feature type="transmembrane region" description="Helical" evidence="4">
    <location>
        <begin position="417"/>
        <end position="438"/>
    </location>
</feature>
<dbReference type="OrthoDB" id="421226at2759"/>
<dbReference type="GO" id="GO:0034220">
    <property type="term" value="P:monoatomic ion transmembrane transport"/>
    <property type="evidence" value="ECO:0007669"/>
    <property type="project" value="UniProtKB-KW"/>
</dbReference>
<keyword evidence="4" id="KW-0472">Membrane</keyword>
<keyword evidence="4" id="KW-0812">Transmembrane</keyword>
<dbReference type="PROSITE" id="PS50042">
    <property type="entry name" value="CNMP_BINDING_3"/>
    <property type="match status" value="1"/>
</dbReference>
<keyword evidence="2" id="KW-0407">Ion channel</keyword>
<dbReference type="Gene3D" id="1.10.287.630">
    <property type="entry name" value="Helix hairpin bin"/>
    <property type="match status" value="1"/>
</dbReference>
<keyword evidence="1" id="KW-0813">Transport</keyword>
<dbReference type="PANTHER" id="PTHR45651">
    <property type="entry name" value="CYCLIC NUCLEOTIDE-GATED ION CHANNEL 15-RELATED-RELATED"/>
    <property type="match status" value="1"/>
</dbReference>
<proteinExistence type="predicted"/>
<evidence type="ECO:0000313" key="7">
    <source>
        <dbReference type="Proteomes" id="UP000054558"/>
    </source>
</evidence>
<dbReference type="InterPro" id="IPR018490">
    <property type="entry name" value="cNMP-bd_dom_sf"/>
</dbReference>
<dbReference type="Gene3D" id="1.10.287.70">
    <property type="match status" value="1"/>
</dbReference>
<feature type="transmembrane region" description="Helical" evidence="4">
    <location>
        <begin position="149"/>
        <end position="173"/>
    </location>
</feature>
<accession>A0A1Y1I6X4</accession>
<dbReference type="Proteomes" id="UP000054558">
    <property type="component" value="Unassembled WGS sequence"/>
</dbReference>
<dbReference type="InterPro" id="IPR014710">
    <property type="entry name" value="RmlC-like_jellyroll"/>
</dbReference>
<dbReference type="OMA" id="TEQFRYK"/>
<keyword evidence="4" id="KW-1133">Transmembrane helix</keyword>
<evidence type="ECO:0000256" key="2">
    <source>
        <dbReference type="ARBA" id="ARBA00023303"/>
    </source>
</evidence>
<evidence type="ECO:0000256" key="1">
    <source>
        <dbReference type="ARBA" id="ARBA00023286"/>
    </source>
</evidence>
<dbReference type="Gene3D" id="2.60.120.10">
    <property type="entry name" value="Jelly Rolls"/>
    <property type="match status" value="1"/>
</dbReference>
<reference evidence="6 7" key="1">
    <citation type="journal article" date="2014" name="Nat. Commun.">
        <title>Klebsormidium flaccidum genome reveals primary factors for plant terrestrial adaptation.</title>
        <authorList>
            <person name="Hori K."/>
            <person name="Maruyama F."/>
            <person name="Fujisawa T."/>
            <person name="Togashi T."/>
            <person name="Yamamoto N."/>
            <person name="Seo M."/>
            <person name="Sato S."/>
            <person name="Yamada T."/>
            <person name="Mori H."/>
            <person name="Tajima N."/>
            <person name="Moriyama T."/>
            <person name="Ikeuchi M."/>
            <person name="Watanabe M."/>
            <person name="Wada H."/>
            <person name="Kobayashi K."/>
            <person name="Saito M."/>
            <person name="Masuda T."/>
            <person name="Sasaki-Sekimoto Y."/>
            <person name="Mashiguchi K."/>
            <person name="Awai K."/>
            <person name="Shimojima M."/>
            <person name="Masuda S."/>
            <person name="Iwai M."/>
            <person name="Nobusawa T."/>
            <person name="Narise T."/>
            <person name="Kondo S."/>
            <person name="Saito H."/>
            <person name="Sato R."/>
            <person name="Murakawa M."/>
            <person name="Ihara Y."/>
            <person name="Oshima-Yamada Y."/>
            <person name="Ohtaka K."/>
            <person name="Satoh M."/>
            <person name="Sonobe K."/>
            <person name="Ishii M."/>
            <person name="Ohtani R."/>
            <person name="Kanamori-Sato M."/>
            <person name="Honoki R."/>
            <person name="Miyazaki D."/>
            <person name="Mochizuki H."/>
            <person name="Umetsu J."/>
            <person name="Higashi K."/>
            <person name="Shibata D."/>
            <person name="Kamiya Y."/>
            <person name="Sato N."/>
            <person name="Nakamura Y."/>
            <person name="Tabata S."/>
            <person name="Ida S."/>
            <person name="Kurokawa K."/>
            <person name="Ohta H."/>
        </authorList>
    </citation>
    <scope>NUCLEOTIDE SEQUENCE [LARGE SCALE GENOMIC DNA]</scope>
    <source>
        <strain evidence="6 7">NIES-2285</strain>
    </source>
</reference>
<feature type="compositionally biased region" description="Basic and acidic residues" evidence="3">
    <location>
        <begin position="79"/>
        <end position="89"/>
    </location>
</feature>
<feature type="domain" description="Cyclic nucleotide-binding" evidence="5">
    <location>
        <begin position="517"/>
        <end position="596"/>
    </location>
</feature>
<evidence type="ECO:0000256" key="3">
    <source>
        <dbReference type="SAM" id="MobiDB-lite"/>
    </source>
</evidence>
<dbReference type="EMBL" id="DF237229">
    <property type="protein sequence ID" value="GAQ86273.1"/>
    <property type="molecule type" value="Genomic_DNA"/>
</dbReference>
<feature type="transmembrane region" description="Helical" evidence="4">
    <location>
        <begin position="210"/>
        <end position="233"/>
    </location>
</feature>
<evidence type="ECO:0000259" key="5">
    <source>
        <dbReference type="PROSITE" id="PS50042"/>
    </source>
</evidence>
<keyword evidence="1" id="KW-0406">Ion transport</keyword>
<keyword evidence="1" id="KW-1071">Ligand-gated ion channel</keyword>
<evidence type="ECO:0000313" key="6">
    <source>
        <dbReference type="EMBL" id="GAQ86273.1"/>
    </source>
</evidence>
<dbReference type="PANTHER" id="PTHR45651:SF14">
    <property type="entry name" value="CYCLIC NUCLEOTIDE-GATED ION CHANNEL 4"/>
    <property type="match status" value="1"/>
</dbReference>
<evidence type="ECO:0000256" key="4">
    <source>
        <dbReference type="SAM" id="Phobius"/>
    </source>
</evidence>
<sequence>MGPEAVEDTRWSTGRPPLPHGLAGGEASRTAPTRTYDRNESGRSTGSAVSLVRGRHGLDLEAGATEWRNYNDMYPDSDGEARSGEDGGRRGRRGKRRWLWFTSVLNPHSRPVKVWHRVFLLSLLTGMAVDPLFYYLLGVDPARLCVYVQAGFAVAVTVLRSLLDLLFLANMGLQARLAYVSRSSLRLGNGELVTDPRKVAAHYAHPRGGLLLDVLVILPIPQVTVWVIVPHLLSSGTPLRAPTVLLFALLLQYLLRLLRTLALVRSMQRVVGYIFGGAWWGFLLNFAAYCVAAHVFGALWYLFAAARVQSCLSGQCRAASGCQQQFLGCAPPIAFHEETLLSAPRLAWAQNSTASTFCLAGTGGFPYGIYWNALPLVTRPSVAEKILFPFFWGLMTLSSFCNALTPSTYLPETIFCIVLVVSGVLLFVGLIGNVQVFLQSLRHRVEEMRARRQDLGWWMSRRQLPSPLRTSVGAYERQRWAATRGIDEEALIADLPEGLRRDIKRHLCLDLVKRVPLFAYMDPALLDIICERLRPALFTPGLVVARAGEPVRSMLFLVRGHLRNVHIVGGRPSTAILWPGSFTGEELLTWGLGRTADQHRLPLSAACLECVDTVDAFVLEAEDLQYVTAHFPHRLQSAKLRRTIRHYSPHWRTWAAVTIQLAWRRYKTVAATARPRKQLVPLVSSLSLPRPGAPEAEAAADASQSAARRRDKLRMYTAMFISPKPQD</sequence>
<feature type="region of interest" description="Disordered" evidence="3">
    <location>
        <begin position="1"/>
        <end position="48"/>
    </location>
</feature>
<name>A0A1Y1I6X4_KLENI</name>
<keyword evidence="7" id="KW-1185">Reference proteome</keyword>
<dbReference type="InterPro" id="IPR000595">
    <property type="entry name" value="cNMP-bd_dom"/>
</dbReference>
<feature type="transmembrane region" description="Helical" evidence="4">
    <location>
        <begin position="239"/>
        <end position="258"/>
    </location>
</feature>
<feature type="transmembrane region" description="Helical" evidence="4">
    <location>
        <begin position="118"/>
        <end position="137"/>
    </location>
</feature>
<dbReference type="GO" id="GO:0016020">
    <property type="term" value="C:membrane"/>
    <property type="evidence" value="ECO:0007669"/>
    <property type="project" value="UniProtKB-SubCell"/>
</dbReference>
<protein>
    <submittedName>
        <fullName evidence="6">Putative cyclic nucleotide-gated ion channel</fullName>
    </submittedName>
</protein>
<dbReference type="CDD" id="cd00038">
    <property type="entry name" value="CAP_ED"/>
    <property type="match status" value="1"/>
</dbReference>